<comment type="caution">
    <text evidence="1">The sequence shown here is derived from an EMBL/GenBank/DDBJ whole genome shotgun (WGS) entry which is preliminary data.</text>
</comment>
<dbReference type="PATRIC" id="fig|1339315.3.peg.2496"/>
<dbReference type="AlphaFoldDB" id="A0A015TUQ5"/>
<dbReference type="EMBL" id="JGCY01000288">
    <property type="protein sequence ID" value="EXY74446.1"/>
    <property type="molecule type" value="Genomic_DNA"/>
</dbReference>
<sequence>MNRQHKKRKKNVAGWLNLLIFATVMKRFRYILAVILSLLIVYVGAGVSVAQYCCSGCETANCCCADKCGFCGKFDFEFHKSCRGEGCTATIYKLDLVKQAFESSVPAPVSLLLCDQVSDLLCALFRDKVLDPPYVIPPPKTSSRHYLALYSTLLI</sequence>
<proteinExistence type="predicted"/>
<evidence type="ECO:0000313" key="2">
    <source>
        <dbReference type="Proteomes" id="UP000020529"/>
    </source>
</evidence>
<name>A0A015TUQ5_BACFG</name>
<dbReference type="Proteomes" id="UP000020529">
    <property type="component" value="Unassembled WGS sequence"/>
</dbReference>
<protein>
    <submittedName>
        <fullName evidence="1">Uncharacterized protein</fullName>
    </submittedName>
</protein>
<organism evidence="1 2">
    <name type="scientific">Bacteroides fragilis str. 3988T(B)14</name>
    <dbReference type="NCBI Taxonomy" id="1339315"/>
    <lineage>
        <taxon>Bacteria</taxon>
        <taxon>Pseudomonadati</taxon>
        <taxon>Bacteroidota</taxon>
        <taxon>Bacteroidia</taxon>
        <taxon>Bacteroidales</taxon>
        <taxon>Bacteroidaceae</taxon>
        <taxon>Bacteroides</taxon>
    </lineage>
</organism>
<gene>
    <name evidence="1" type="ORF">M124_1733</name>
</gene>
<evidence type="ECO:0000313" key="1">
    <source>
        <dbReference type="EMBL" id="EXY74446.1"/>
    </source>
</evidence>
<reference evidence="1 2" key="1">
    <citation type="submission" date="2014-02" db="EMBL/GenBank/DDBJ databases">
        <authorList>
            <person name="Sears C."/>
            <person name="Carroll K."/>
            <person name="Sack B.R."/>
            <person name="Qadri F."/>
            <person name="Myers L.L."/>
            <person name="Chung G.-T."/>
            <person name="Escheverria P."/>
            <person name="Fraser C.M."/>
            <person name="Sadzewicz L."/>
            <person name="Shefchek K.A."/>
            <person name="Tallon L."/>
            <person name="Das S.P."/>
            <person name="Daugherty S."/>
            <person name="Mongodin E.F."/>
        </authorList>
    </citation>
    <scope>NUCLEOTIDE SEQUENCE [LARGE SCALE GENOMIC DNA]</scope>
    <source>
        <strain evidence="2">3988T(B)14</strain>
    </source>
</reference>
<accession>A0A015TUQ5</accession>